<dbReference type="EMBL" id="UOEK01000346">
    <property type="protein sequence ID" value="VAW06327.1"/>
    <property type="molecule type" value="Genomic_DNA"/>
</dbReference>
<feature type="domain" description="AB hydrolase-1" evidence="1">
    <location>
        <begin position="24"/>
        <end position="130"/>
    </location>
</feature>
<reference evidence="2" key="1">
    <citation type="submission" date="2018-06" db="EMBL/GenBank/DDBJ databases">
        <authorList>
            <person name="Zhirakovskaya E."/>
        </authorList>
    </citation>
    <scope>NUCLEOTIDE SEQUENCE</scope>
</reference>
<dbReference type="GO" id="GO:0016787">
    <property type="term" value="F:hydrolase activity"/>
    <property type="evidence" value="ECO:0007669"/>
    <property type="project" value="UniProtKB-KW"/>
</dbReference>
<dbReference type="GO" id="GO:0016020">
    <property type="term" value="C:membrane"/>
    <property type="evidence" value="ECO:0007669"/>
    <property type="project" value="TreeGrafter"/>
</dbReference>
<dbReference type="PANTHER" id="PTHR43798">
    <property type="entry name" value="MONOACYLGLYCEROL LIPASE"/>
    <property type="match status" value="1"/>
</dbReference>
<evidence type="ECO:0000259" key="1">
    <source>
        <dbReference type="Pfam" id="PF00561"/>
    </source>
</evidence>
<dbReference type="InterPro" id="IPR050266">
    <property type="entry name" value="AB_hydrolase_sf"/>
</dbReference>
<dbReference type="Pfam" id="PF00561">
    <property type="entry name" value="Abhydrolase_1"/>
    <property type="match status" value="1"/>
</dbReference>
<name>A0A3B0SZ05_9ZZZZ</name>
<sequence length="256" mass="28259">MRSTIHVTGHQIECDVLNPDGEAPWVVFLHEGLGSIDLWRGFPADVAAATGRPVLVYNRHGHGFSDVLTEPRNVDFMHHEALVTFPEVLASFGIERPILVGHSDGASIALIYAGAGHPVAGIAAFAPHVFVEPEAIASIEVAKERFATTDLADRMARYHRDPTVTFRGWNDIWLDPEFEDWDITEYLPGISCPVLLVQGLDDEYGTLAQLDTVENALAGSVERLELSDCRHSPHLDRRQKTLEATTRFINTITTDG</sequence>
<dbReference type="Gene3D" id="3.40.50.1820">
    <property type="entry name" value="alpha/beta hydrolase"/>
    <property type="match status" value="1"/>
</dbReference>
<gene>
    <name evidence="2" type="ORF">MNBD_ACTINO02-2920</name>
</gene>
<accession>A0A3B0SZ05</accession>
<protein>
    <submittedName>
        <fullName evidence="2">Benzoate degradation ring-cleavage hydrolase</fullName>
    </submittedName>
</protein>
<dbReference type="PANTHER" id="PTHR43798:SF33">
    <property type="entry name" value="HYDROLASE, PUTATIVE (AFU_ORTHOLOGUE AFUA_2G14860)-RELATED"/>
    <property type="match status" value="1"/>
</dbReference>
<evidence type="ECO:0000313" key="2">
    <source>
        <dbReference type="EMBL" id="VAW06327.1"/>
    </source>
</evidence>
<proteinExistence type="predicted"/>
<organism evidence="2">
    <name type="scientific">hydrothermal vent metagenome</name>
    <dbReference type="NCBI Taxonomy" id="652676"/>
    <lineage>
        <taxon>unclassified sequences</taxon>
        <taxon>metagenomes</taxon>
        <taxon>ecological metagenomes</taxon>
    </lineage>
</organism>
<dbReference type="SUPFAM" id="SSF53474">
    <property type="entry name" value="alpha/beta-Hydrolases"/>
    <property type="match status" value="1"/>
</dbReference>
<dbReference type="InterPro" id="IPR029058">
    <property type="entry name" value="AB_hydrolase_fold"/>
</dbReference>
<dbReference type="AlphaFoldDB" id="A0A3B0SZ05"/>
<keyword evidence="2" id="KW-0378">Hydrolase</keyword>
<dbReference type="InterPro" id="IPR000073">
    <property type="entry name" value="AB_hydrolase_1"/>
</dbReference>